<dbReference type="SUPFAM" id="SSF56281">
    <property type="entry name" value="Metallo-hydrolase/oxidoreductase"/>
    <property type="match status" value="1"/>
</dbReference>
<dbReference type="InterPro" id="IPR044094">
    <property type="entry name" value="AtsA-like_MBL-fold"/>
</dbReference>
<proteinExistence type="predicted"/>
<dbReference type="Gene3D" id="3.60.15.10">
    <property type="entry name" value="Ribonuclease Z/Hydroxyacylglutathione hydrolase-like"/>
    <property type="match status" value="1"/>
</dbReference>
<dbReference type="Proteomes" id="UP000279994">
    <property type="component" value="Unassembled WGS sequence"/>
</dbReference>
<evidence type="ECO:0000313" key="4">
    <source>
        <dbReference type="EMBL" id="RNM11783.1"/>
    </source>
</evidence>
<dbReference type="OrthoDB" id="4137979at2"/>
<evidence type="ECO:0000313" key="5">
    <source>
        <dbReference type="Proteomes" id="UP000279994"/>
    </source>
</evidence>
<gene>
    <name evidence="4" type="ORF">EFL26_21775</name>
</gene>
<keyword evidence="1" id="KW-0540">Nuclease</keyword>
<dbReference type="Pfam" id="PF23023">
    <property type="entry name" value="Anti-Pycsar_Apyc1"/>
    <property type="match status" value="1"/>
</dbReference>
<dbReference type="AlphaFoldDB" id="A0A3N0GH38"/>
<reference evidence="4 5" key="1">
    <citation type="submission" date="2018-11" db="EMBL/GenBank/DDBJ databases">
        <authorList>
            <person name="Li F."/>
        </authorList>
    </citation>
    <scope>NUCLEOTIDE SEQUENCE [LARGE SCALE GENOMIC DNA]</scope>
    <source>
        <strain evidence="4 5">Gsoil 818</strain>
    </source>
</reference>
<dbReference type="InterPro" id="IPR036866">
    <property type="entry name" value="RibonucZ/Hydroxyglut_hydro"/>
</dbReference>
<organism evidence="4 5">
    <name type="scientific">Nocardioides pocheonensis</name>
    <dbReference type="NCBI Taxonomy" id="661485"/>
    <lineage>
        <taxon>Bacteria</taxon>
        <taxon>Bacillati</taxon>
        <taxon>Actinomycetota</taxon>
        <taxon>Actinomycetes</taxon>
        <taxon>Propionibacteriales</taxon>
        <taxon>Nocardioidaceae</taxon>
        <taxon>Nocardioides</taxon>
    </lineage>
</organism>
<evidence type="ECO:0000256" key="1">
    <source>
        <dbReference type="ARBA" id="ARBA00022759"/>
    </source>
</evidence>
<keyword evidence="5" id="KW-1185">Reference proteome</keyword>
<evidence type="ECO:0000256" key="2">
    <source>
        <dbReference type="ARBA" id="ARBA00022801"/>
    </source>
</evidence>
<dbReference type="CDD" id="cd07719">
    <property type="entry name" value="arylsulfatase_AtsA-like_MBL-fold"/>
    <property type="match status" value="1"/>
</dbReference>
<dbReference type="PANTHER" id="PTHR46018:SF2">
    <property type="entry name" value="ZINC PHOSPHODIESTERASE ELAC PROTEIN 1"/>
    <property type="match status" value="1"/>
</dbReference>
<dbReference type="SMART" id="SM00849">
    <property type="entry name" value="Lactamase_B"/>
    <property type="match status" value="1"/>
</dbReference>
<accession>A0A3N0GH38</accession>
<dbReference type="InterPro" id="IPR001279">
    <property type="entry name" value="Metallo-B-lactamas"/>
</dbReference>
<keyword evidence="2 4" id="KW-0378">Hydrolase</keyword>
<dbReference type="GO" id="GO:0042781">
    <property type="term" value="F:3'-tRNA processing endoribonuclease activity"/>
    <property type="evidence" value="ECO:0007669"/>
    <property type="project" value="TreeGrafter"/>
</dbReference>
<sequence>MSAGASLGDVSNFEGTDRMKIPTAVARPDLPTCDMGLNEDASPQAPLSGFSRRTLIGAGMATAAFVALDRATPAMATGSQGGGGDRLIFLGTMGGPVINTKRAQTATVLAVGGSQYLIDCGYAVGRQMAAAGLGMQQISDIFITHHHSDHVADLPGLLLLTWYGAGRTGTHVWGPPPVERMIGLIPELFSVDVESRVEEGMDIPFDESVTSHGFTLPAVGTVRVMEDDNVTVDAVRVPHGDDIHDAYAYRFDIKSTGRSVVFSGDCRANENLIALADGADFLVHEIMSVPGAEALIQTVPPGPARDAFREHLFTSHTTAQGLVHAAKAAQVKAIVLYHYVPGFMPTGDFVAEVRVEATKQGYQGRVIGTSDLTEVGV</sequence>
<dbReference type="PANTHER" id="PTHR46018">
    <property type="entry name" value="ZINC PHOSPHODIESTERASE ELAC PROTEIN 1"/>
    <property type="match status" value="1"/>
</dbReference>
<name>A0A3N0GH38_9ACTN</name>
<evidence type="ECO:0000259" key="3">
    <source>
        <dbReference type="SMART" id="SM00849"/>
    </source>
</evidence>
<protein>
    <submittedName>
        <fullName evidence="4">MBL fold metallo-hydrolase</fullName>
    </submittedName>
</protein>
<feature type="domain" description="Metallo-beta-lactamase" evidence="3">
    <location>
        <begin position="103"/>
        <end position="316"/>
    </location>
</feature>
<keyword evidence="1" id="KW-0255">Endonuclease</keyword>
<dbReference type="EMBL" id="RJSF01000047">
    <property type="protein sequence ID" value="RNM11783.1"/>
    <property type="molecule type" value="Genomic_DNA"/>
</dbReference>
<comment type="caution">
    <text evidence="4">The sequence shown here is derived from an EMBL/GenBank/DDBJ whole genome shotgun (WGS) entry which is preliminary data.</text>
</comment>